<dbReference type="GO" id="GO:0051603">
    <property type="term" value="P:proteolysis involved in protein catabolic process"/>
    <property type="evidence" value="ECO:0007669"/>
    <property type="project" value="TreeGrafter"/>
</dbReference>
<dbReference type="GO" id="GO:0016020">
    <property type="term" value="C:membrane"/>
    <property type="evidence" value="ECO:0007669"/>
    <property type="project" value="TreeGrafter"/>
</dbReference>
<keyword evidence="3 6" id="KW-0378">Hydrolase</keyword>
<dbReference type="Pfam" id="PF01435">
    <property type="entry name" value="Peptidase_M48"/>
    <property type="match status" value="1"/>
</dbReference>
<protein>
    <submittedName>
        <fullName evidence="8">Peptidase family M48</fullName>
    </submittedName>
</protein>
<dbReference type="Proteomes" id="UP000199377">
    <property type="component" value="Unassembled WGS sequence"/>
</dbReference>
<name>A0A1I3F5U4_9RHOB</name>
<evidence type="ECO:0000256" key="3">
    <source>
        <dbReference type="ARBA" id="ARBA00022801"/>
    </source>
</evidence>
<evidence type="ECO:0000256" key="5">
    <source>
        <dbReference type="ARBA" id="ARBA00023049"/>
    </source>
</evidence>
<comment type="cofactor">
    <cofactor evidence="6">
        <name>Zn(2+)</name>
        <dbReference type="ChEBI" id="CHEBI:29105"/>
    </cofactor>
    <text evidence="6">Binds 1 zinc ion per subunit.</text>
</comment>
<dbReference type="InterPro" id="IPR001915">
    <property type="entry name" value="Peptidase_M48"/>
</dbReference>
<evidence type="ECO:0000313" key="8">
    <source>
        <dbReference type="EMBL" id="SFI06141.1"/>
    </source>
</evidence>
<dbReference type="RefSeq" id="WP_092859370.1">
    <property type="nucleotide sequence ID" value="NZ_FOQH01000004.1"/>
</dbReference>
<evidence type="ECO:0000256" key="4">
    <source>
        <dbReference type="ARBA" id="ARBA00022833"/>
    </source>
</evidence>
<comment type="similarity">
    <text evidence="6">Belongs to the peptidase M48 family.</text>
</comment>
<dbReference type="GO" id="GO:0004222">
    <property type="term" value="F:metalloendopeptidase activity"/>
    <property type="evidence" value="ECO:0007669"/>
    <property type="project" value="InterPro"/>
</dbReference>
<dbReference type="Gene3D" id="3.30.2010.10">
    <property type="entry name" value="Metalloproteases ('zincins'), catalytic domain"/>
    <property type="match status" value="1"/>
</dbReference>
<accession>A0A1I3F5U4</accession>
<evidence type="ECO:0000256" key="2">
    <source>
        <dbReference type="ARBA" id="ARBA00022723"/>
    </source>
</evidence>
<keyword evidence="2" id="KW-0479">Metal-binding</keyword>
<feature type="domain" description="Peptidase M48" evidence="7">
    <location>
        <begin position="65"/>
        <end position="242"/>
    </location>
</feature>
<keyword evidence="5 6" id="KW-0482">Metalloprotease</keyword>
<keyword evidence="1 6" id="KW-0645">Protease</keyword>
<keyword evidence="9" id="KW-1185">Reference proteome</keyword>
<dbReference type="OrthoDB" id="9810445at2"/>
<dbReference type="GO" id="GO:0046872">
    <property type="term" value="F:metal ion binding"/>
    <property type="evidence" value="ECO:0007669"/>
    <property type="project" value="UniProtKB-KW"/>
</dbReference>
<dbReference type="PANTHER" id="PTHR22726:SF1">
    <property type="entry name" value="METALLOENDOPEPTIDASE OMA1, MITOCHONDRIAL"/>
    <property type="match status" value="1"/>
</dbReference>
<reference evidence="8 9" key="1">
    <citation type="submission" date="2016-10" db="EMBL/GenBank/DDBJ databases">
        <authorList>
            <person name="de Groot N.N."/>
        </authorList>
    </citation>
    <scope>NUCLEOTIDE SEQUENCE [LARGE SCALE GENOMIC DNA]</scope>
    <source>
        <strain evidence="8 9">CGMCC 1.11030</strain>
    </source>
</reference>
<dbReference type="PANTHER" id="PTHR22726">
    <property type="entry name" value="METALLOENDOPEPTIDASE OMA1"/>
    <property type="match status" value="1"/>
</dbReference>
<evidence type="ECO:0000256" key="1">
    <source>
        <dbReference type="ARBA" id="ARBA00022670"/>
    </source>
</evidence>
<proteinExistence type="inferred from homology"/>
<organism evidence="8 9">
    <name type="scientific">Albimonas pacifica</name>
    <dbReference type="NCBI Taxonomy" id="1114924"/>
    <lineage>
        <taxon>Bacteria</taxon>
        <taxon>Pseudomonadati</taxon>
        <taxon>Pseudomonadota</taxon>
        <taxon>Alphaproteobacteria</taxon>
        <taxon>Rhodobacterales</taxon>
        <taxon>Paracoccaceae</taxon>
        <taxon>Albimonas</taxon>
    </lineage>
</organism>
<dbReference type="EMBL" id="FOQH01000004">
    <property type="protein sequence ID" value="SFI06141.1"/>
    <property type="molecule type" value="Genomic_DNA"/>
</dbReference>
<dbReference type="AlphaFoldDB" id="A0A1I3F5U4"/>
<dbReference type="PROSITE" id="PS51257">
    <property type="entry name" value="PROKAR_LIPOPROTEIN"/>
    <property type="match status" value="1"/>
</dbReference>
<evidence type="ECO:0000256" key="6">
    <source>
        <dbReference type="RuleBase" id="RU003983"/>
    </source>
</evidence>
<evidence type="ECO:0000313" key="9">
    <source>
        <dbReference type="Proteomes" id="UP000199377"/>
    </source>
</evidence>
<dbReference type="InterPro" id="IPR051156">
    <property type="entry name" value="Mito/Outer_Membr_Metalloprot"/>
</dbReference>
<sequence>MNAPRLILSAFVAFGLASCGTPQGGGAPGPRPASAQQAERQQSQQILAELQQKNMLIGGDRVNGYVDQITARIDAARPRNASRLRTYIIKDAAANAFTSGAGYVFIHAGLLATMENEAQLAMVLAHEIAHEDLGHVSAGMAQRQNVAIGQALAGIGGALLGVPGELTNLVAGVGGQAYYADFSREQERAADELGMKYLVAAGYDGIAGAKSFQVMRRMYGDNTSFLSTHPGTTDRQRTLEAEARQLGGAKGRVAQDEYLRKTNPVRKMAIKVYEQNNRNAELQQARSNLRAAR</sequence>
<evidence type="ECO:0000259" key="7">
    <source>
        <dbReference type="Pfam" id="PF01435"/>
    </source>
</evidence>
<keyword evidence="4 6" id="KW-0862">Zinc</keyword>
<dbReference type="STRING" id="1114924.SAMN05216258_10463"/>
<gene>
    <name evidence="8" type="ORF">SAMN05216258_10463</name>
</gene>